<dbReference type="GO" id="GO:0042391">
    <property type="term" value="P:regulation of membrane potential"/>
    <property type="evidence" value="ECO:0007669"/>
    <property type="project" value="TreeGrafter"/>
</dbReference>
<dbReference type="GO" id="GO:0005886">
    <property type="term" value="C:plasma membrane"/>
    <property type="evidence" value="ECO:0007669"/>
    <property type="project" value="TreeGrafter"/>
</dbReference>
<dbReference type="Gene3D" id="3.40.250.10">
    <property type="entry name" value="Rhodanese-like domain"/>
    <property type="match status" value="1"/>
</dbReference>
<dbReference type="PROSITE" id="PS50206">
    <property type="entry name" value="RHODANESE_3"/>
    <property type="match status" value="1"/>
</dbReference>
<organism evidence="3 5">
    <name type="scientific">BD1-7 clade bacterium</name>
    <dbReference type="NCBI Taxonomy" id="2029982"/>
    <lineage>
        <taxon>Bacteria</taxon>
        <taxon>Pseudomonadati</taxon>
        <taxon>Pseudomonadota</taxon>
        <taxon>Gammaproteobacteria</taxon>
        <taxon>Cellvibrionales</taxon>
        <taxon>Spongiibacteraceae</taxon>
        <taxon>BD1-7 clade</taxon>
    </lineage>
</organism>
<dbReference type="CDD" id="cd00158">
    <property type="entry name" value="RHOD"/>
    <property type="match status" value="1"/>
</dbReference>
<dbReference type="InterPro" id="IPR000595">
    <property type="entry name" value="cNMP-bd_dom"/>
</dbReference>
<dbReference type="Pfam" id="PF00027">
    <property type="entry name" value="cNMP_binding"/>
    <property type="match status" value="1"/>
</dbReference>
<dbReference type="PROSITE" id="PS50042">
    <property type="entry name" value="CNMP_BINDING_3"/>
    <property type="match status" value="2"/>
</dbReference>
<evidence type="ECO:0000259" key="1">
    <source>
        <dbReference type="PROSITE" id="PS50042"/>
    </source>
</evidence>
<dbReference type="OrthoDB" id="9814704at2"/>
<dbReference type="PANTHER" id="PTHR10217:SF435">
    <property type="entry name" value="POTASSIUM VOLTAGE-GATED CHANNEL PROTEIN EAG"/>
    <property type="match status" value="1"/>
</dbReference>
<dbReference type="EMBL" id="CACSII010000005">
    <property type="protein sequence ID" value="CAA0096391.1"/>
    <property type="molecule type" value="Genomic_DNA"/>
</dbReference>
<evidence type="ECO:0000259" key="2">
    <source>
        <dbReference type="PROSITE" id="PS50206"/>
    </source>
</evidence>
<gene>
    <name evidence="3" type="primary">crp_2</name>
    <name evidence="4" type="synonym">crp_1</name>
    <name evidence="4" type="ORF">DPBNPPHM_01984</name>
    <name evidence="3" type="ORF">DPBNPPHM_03404</name>
</gene>
<dbReference type="InterPro" id="IPR036873">
    <property type="entry name" value="Rhodanese-like_dom_sf"/>
</dbReference>
<reference evidence="3 5" key="1">
    <citation type="submission" date="2019-11" db="EMBL/GenBank/DDBJ databases">
        <authorList>
            <person name="Holert J."/>
        </authorList>
    </citation>
    <scope>NUCLEOTIDE SEQUENCE [LARGE SCALE GENOMIC DNA]</scope>
    <source>
        <strain evidence="3">BC5_2</strain>
    </source>
</reference>
<dbReference type="PANTHER" id="PTHR10217">
    <property type="entry name" value="VOLTAGE AND LIGAND GATED POTASSIUM CHANNEL"/>
    <property type="match status" value="1"/>
</dbReference>
<proteinExistence type="predicted"/>
<dbReference type="Gene3D" id="2.60.120.10">
    <property type="entry name" value="Jelly Rolls"/>
    <property type="match status" value="2"/>
</dbReference>
<dbReference type="AlphaFoldDB" id="A0A5S9QM66"/>
<dbReference type="InterPro" id="IPR050818">
    <property type="entry name" value="KCNH_animal-type"/>
</dbReference>
<dbReference type="SUPFAM" id="SSF52821">
    <property type="entry name" value="Rhodanese/Cell cycle control phosphatase"/>
    <property type="match status" value="1"/>
</dbReference>
<name>A0A5S9QM66_9GAMM</name>
<dbReference type="Pfam" id="PF00581">
    <property type="entry name" value="Rhodanese"/>
    <property type="match status" value="1"/>
</dbReference>
<dbReference type="GO" id="GO:0005249">
    <property type="term" value="F:voltage-gated potassium channel activity"/>
    <property type="evidence" value="ECO:0007669"/>
    <property type="project" value="TreeGrafter"/>
</dbReference>
<feature type="domain" description="Cyclic nucleotide-binding" evidence="1">
    <location>
        <begin position="16"/>
        <end position="116"/>
    </location>
</feature>
<dbReference type="EMBL" id="CACSII010000018">
    <property type="protein sequence ID" value="CAA0115734.1"/>
    <property type="molecule type" value="Genomic_DNA"/>
</dbReference>
<dbReference type="InterPro" id="IPR014710">
    <property type="entry name" value="RmlC-like_jellyroll"/>
</dbReference>
<dbReference type="SMART" id="SM00100">
    <property type="entry name" value="cNMP"/>
    <property type="match status" value="1"/>
</dbReference>
<evidence type="ECO:0000313" key="5">
    <source>
        <dbReference type="Proteomes" id="UP000434580"/>
    </source>
</evidence>
<feature type="domain" description="Cyclic nucleotide-binding" evidence="1">
    <location>
        <begin position="150"/>
        <end position="251"/>
    </location>
</feature>
<sequence>MSEPFISYNILRSFVPLSGLSDEQLNILLDYCDLIQAFKGQELVKIGEMKLQHLFLVHGAVGMRSREFGDVERELHVGGERSHLPFAHEFPREEAVTALTDCSVLKVNSSYLEKIICWGEVSRCLLAEIACDPRYQDDYFWIKRLLESKLFYKVPPTNIRSILQRFQEIDVPEGYEIITEGADGTCCYFLKSGQAEVTVESLPDTVVATLKPGDIFGEDALVTRKPRNATVTMCQEGRLLKLDKKHFYELLKQPRVNMVTPGNLRRFVADGAKILDVRTEEEFDANHPVGAINLPLHLAAIKSVLLDRETQYIAVSGSEERAKAAALLLSEQGIKAYALQAGLYAL</sequence>
<evidence type="ECO:0000313" key="4">
    <source>
        <dbReference type="EMBL" id="CAA0115734.1"/>
    </source>
</evidence>
<dbReference type="InterPro" id="IPR001763">
    <property type="entry name" value="Rhodanese-like_dom"/>
</dbReference>
<dbReference type="Proteomes" id="UP000434580">
    <property type="component" value="Unassembled WGS sequence"/>
</dbReference>
<dbReference type="InterPro" id="IPR018490">
    <property type="entry name" value="cNMP-bd_dom_sf"/>
</dbReference>
<protein>
    <submittedName>
        <fullName evidence="3">CRP-like cAMP-activated global transcriptional regulator</fullName>
    </submittedName>
</protein>
<evidence type="ECO:0000313" key="3">
    <source>
        <dbReference type="EMBL" id="CAA0096391.1"/>
    </source>
</evidence>
<feature type="domain" description="Rhodanese" evidence="2">
    <location>
        <begin position="268"/>
        <end position="345"/>
    </location>
</feature>
<dbReference type="CDD" id="cd00038">
    <property type="entry name" value="CAP_ED"/>
    <property type="match status" value="1"/>
</dbReference>
<dbReference type="SUPFAM" id="SSF51206">
    <property type="entry name" value="cAMP-binding domain-like"/>
    <property type="match status" value="2"/>
</dbReference>
<accession>A0A5S9QM66</accession>